<feature type="compositionally biased region" description="Basic and acidic residues" evidence="1">
    <location>
        <begin position="1"/>
        <end position="14"/>
    </location>
</feature>
<reference evidence="2" key="1">
    <citation type="submission" date="2018-01" db="EMBL/GenBank/DDBJ databases">
        <authorList>
            <person name="Regsiter A."/>
            <person name="William W."/>
        </authorList>
    </citation>
    <scope>NUCLEOTIDE SEQUENCE</scope>
    <source>
        <strain evidence="2">TRIP AH-1</strain>
    </source>
</reference>
<sequence length="25" mass="2918">MLNFKDRRTAESHKSIVSRVNGEKD</sequence>
<feature type="region of interest" description="Disordered" evidence="1">
    <location>
        <begin position="1"/>
        <end position="25"/>
    </location>
</feature>
<evidence type="ECO:0000256" key="1">
    <source>
        <dbReference type="SAM" id="MobiDB-lite"/>
    </source>
</evidence>
<dbReference type="AlphaFoldDB" id="A0A445MZ72"/>
<dbReference type="EMBL" id="OJIN01000174">
    <property type="protein sequence ID" value="SPD74788.1"/>
    <property type="molecule type" value="Genomic_DNA"/>
</dbReference>
<evidence type="ECO:0000313" key="2">
    <source>
        <dbReference type="EMBL" id="SPD74788.1"/>
    </source>
</evidence>
<accession>A0A445MZ72</accession>
<organism evidence="2">
    <name type="scientific">uncultured Desulfobacterium sp</name>
    <dbReference type="NCBI Taxonomy" id="201089"/>
    <lineage>
        <taxon>Bacteria</taxon>
        <taxon>Pseudomonadati</taxon>
        <taxon>Thermodesulfobacteriota</taxon>
        <taxon>Desulfobacteria</taxon>
        <taxon>Desulfobacterales</taxon>
        <taxon>Desulfobacteriaceae</taxon>
        <taxon>Desulfobacterium</taxon>
        <taxon>environmental samples</taxon>
    </lineage>
</organism>
<name>A0A445MZ72_9BACT</name>
<gene>
    <name evidence="2" type="ORF">PITCH_A330053</name>
</gene>
<proteinExistence type="predicted"/>
<protein>
    <submittedName>
        <fullName evidence="2">Uncharacterized protein</fullName>
    </submittedName>
</protein>